<protein>
    <submittedName>
        <fullName evidence="2">Uncharacterized protein</fullName>
    </submittedName>
</protein>
<accession>A0A4D6NR52</accession>
<dbReference type="Proteomes" id="UP000501690">
    <property type="component" value="Linkage Group LG11"/>
</dbReference>
<proteinExistence type="predicted"/>
<gene>
    <name evidence="2" type="ORF">DEO72_LG11g3129</name>
</gene>
<feature type="compositionally biased region" description="Basic and acidic residues" evidence="1">
    <location>
        <begin position="7"/>
        <end position="20"/>
    </location>
</feature>
<dbReference type="EMBL" id="CP039355">
    <property type="protein sequence ID" value="QCE16116.1"/>
    <property type="molecule type" value="Genomic_DNA"/>
</dbReference>
<feature type="compositionally biased region" description="Basic residues" evidence="1">
    <location>
        <begin position="25"/>
        <end position="41"/>
    </location>
</feature>
<name>A0A4D6NR52_VIGUN</name>
<evidence type="ECO:0000313" key="2">
    <source>
        <dbReference type="EMBL" id="QCE16116.1"/>
    </source>
</evidence>
<organism evidence="2 3">
    <name type="scientific">Vigna unguiculata</name>
    <name type="common">Cowpea</name>
    <dbReference type="NCBI Taxonomy" id="3917"/>
    <lineage>
        <taxon>Eukaryota</taxon>
        <taxon>Viridiplantae</taxon>
        <taxon>Streptophyta</taxon>
        <taxon>Embryophyta</taxon>
        <taxon>Tracheophyta</taxon>
        <taxon>Spermatophyta</taxon>
        <taxon>Magnoliopsida</taxon>
        <taxon>eudicotyledons</taxon>
        <taxon>Gunneridae</taxon>
        <taxon>Pentapetalae</taxon>
        <taxon>rosids</taxon>
        <taxon>fabids</taxon>
        <taxon>Fabales</taxon>
        <taxon>Fabaceae</taxon>
        <taxon>Papilionoideae</taxon>
        <taxon>50 kb inversion clade</taxon>
        <taxon>NPAAA clade</taxon>
        <taxon>indigoferoid/millettioid clade</taxon>
        <taxon>Phaseoleae</taxon>
        <taxon>Vigna</taxon>
    </lineage>
</organism>
<feature type="region of interest" description="Disordered" evidence="1">
    <location>
        <begin position="1"/>
        <end position="63"/>
    </location>
</feature>
<evidence type="ECO:0000313" key="3">
    <source>
        <dbReference type="Proteomes" id="UP000501690"/>
    </source>
</evidence>
<keyword evidence="3" id="KW-1185">Reference proteome</keyword>
<dbReference type="AlphaFoldDB" id="A0A4D6NR52"/>
<reference evidence="2 3" key="1">
    <citation type="submission" date="2019-04" db="EMBL/GenBank/DDBJ databases">
        <title>An improved genome assembly and genetic linkage map for asparagus bean, Vigna unguiculata ssp. sesquipedialis.</title>
        <authorList>
            <person name="Xia Q."/>
            <person name="Zhang R."/>
            <person name="Dong Y."/>
        </authorList>
    </citation>
    <scope>NUCLEOTIDE SEQUENCE [LARGE SCALE GENOMIC DNA]</scope>
    <source>
        <tissue evidence="2">Leaf</tissue>
    </source>
</reference>
<sequence length="241" mass="25471">MRTIRNKHYENEDQKDKEQIQNKGRTTRKRSTQRRTKIKEKGKKEGTGSVARRGVPSRKGNSTKRFGAMFGPICVLGEEVDLTMKVVSNGIAIVFSFCILLATSSLVEGDVSKDEHSLIHPPPQNLQGPGNTNKGIKDSAIYYDGVGGVHGFGDGSGYGGGYGNGGGSGYGGGYGNGGGSGYGGGYGYGRGSGYGSGEGFGMAPGEESDSAAVMALQLVVAFVGQHTFREMNIIIYKHERL</sequence>
<evidence type="ECO:0000256" key="1">
    <source>
        <dbReference type="SAM" id="MobiDB-lite"/>
    </source>
</evidence>